<evidence type="ECO:0000313" key="1">
    <source>
        <dbReference type="EMBL" id="PKY54070.1"/>
    </source>
</evidence>
<organism evidence="1 2">
    <name type="scientific">Rhizophagus irregularis</name>
    <dbReference type="NCBI Taxonomy" id="588596"/>
    <lineage>
        <taxon>Eukaryota</taxon>
        <taxon>Fungi</taxon>
        <taxon>Fungi incertae sedis</taxon>
        <taxon>Mucoromycota</taxon>
        <taxon>Glomeromycotina</taxon>
        <taxon>Glomeromycetes</taxon>
        <taxon>Glomerales</taxon>
        <taxon>Glomeraceae</taxon>
        <taxon>Rhizophagus</taxon>
    </lineage>
</organism>
<keyword evidence="2" id="KW-1185">Reference proteome</keyword>
<protein>
    <submittedName>
        <fullName evidence="1">Uncharacterized protein</fullName>
    </submittedName>
</protein>
<accession>A0A2I1H5B6</accession>
<reference evidence="1 2" key="1">
    <citation type="submission" date="2015-10" db="EMBL/GenBank/DDBJ databases">
        <title>Genome analyses suggest a sexual origin of heterokaryosis in a supposedly ancient asexual fungus.</title>
        <authorList>
            <person name="Ropars J."/>
            <person name="Sedzielewska K."/>
            <person name="Noel J."/>
            <person name="Charron P."/>
            <person name="Farinelli L."/>
            <person name="Marton T."/>
            <person name="Kruger M."/>
            <person name="Pelin A."/>
            <person name="Brachmann A."/>
            <person name="Corradi N."/>
        </authorList>
    </citation>
    <scope>NUCLEOTIDE SEQUENCE [LARGE SCALE GENOMIC DNA]</scope>
    <source>
        <strain evidence="1 2">A4</strain>
    </source>
</reference>
<dbReference type="Gene3D" id="1.25.40.10">
    <property type="entry name" value="Tetratricopeptide repeat domain"/>
    <property type="match status" value="1"/>
</dbReference>
<dbReference type="Proteomes" id="UP000234323">
    <property type="component" value="Unassembled WGS sequence"/>
</dbReference>
<dbReference type="Pfam" id="PF08238">
    <property type="entry name" value="Sel1"/>
    <property type="match status" value="2"/>
</dbReference>
<dbReference type="InterPro" id="IPR006597">
    <property type="entry name" value="Sel1-like"/>
</dbReference>
<name>A0A2I1H5B6_9GLOM</name>
<gene>
    <name evidence="1" type="ORF">RhiirA4_472688</name>
</gene>
<dbReference type="InterPro" id="IPR011990">
    <property type="entry name" value="TPR-like_helical_dom_sf"/>
</dbReference>
<dbReference type="AlphaFoldDB" id="A0A2I1H5B6"/>
<dbReference type="EMBL" id="LLXI01001528">
    <property type="protein sequence ID" value="PKY54070.1"/>
    <property type="molecule type" value="Genomic_DNA"/>
</dbReference>
<proteinExistence type="predicted"/>
<dbReference type="SUPFAM" id="SSF81901">
    <property type="entry name" value="HCP-like"/>
    <property type="match status" value="1"/>
</dbReference>
<sequence length="70" mass="8027">MNGVICFLKQITYLTATSNIYGIGTSVNKQESFKLYQQTADLGNMYAQYNLGDMYERRDGIEKDINKAIY</sequence>
<comment type="caution">
    <text evidence="1">The sequence shown here is derived from an EMBL/GenBank/DDBJ whole genome shotgun (WGS) entry which is preliminary data.</text>
</comment>
<evidence type="ECO:0000313" key="2">
    <source>
        <dbReference type="Proteomes" id="UP000234323"/>
    </source>
</evidence>